<evidence type="ECO:0000313" key="1">
    <source>
        <dbReference type="EMBL" id="EFA78955.1"/>
    </source>
</evidence>
<evidence type="ECO:0000313" key="2">
    <source>
        <dbReference type="Proteomes" id="UP000001396"/>
    </source>
</evidence>
<keyword evidence="2" id="KW-1185">Reference proteome</keyword>
<dbReference type="RefSeq" id="XP_020431079.1">
    <property type="nucleotide sequence ID" value="XM_020579240.1"/>
</dbReference>
<dbReference type="Proteomes" id="UP000001396">
    <property type="component" value="Unassembled WGS sequence"/>
</dbReference>
<comment type="caution">
    <text evidence="1">The sequence shown here is derived from an EMBL/GenBank/DDBJ whole genome shotgun (WGS) entry which is preliminary data.</text>
</comment>
<accession>D3BI55</accession>
<sequence length="67" mass="7367">MYWMHDSSSGLVANDSSLIVDCVSITFISLGRPSLSLSDWPNATFPNCIQMESLTNDAFVVPSVENR</sequence>
<reference evidence="1 2" key="1">
    <citation type="journal article" date="2011" name="Genome Res.">
        <title>Phylogeny-wide analysis of social amoeba genomes highlights ancient origins for complex intercellular communication.</title>
        <authorList>
            <person name="Heidel A.J."/>
            <person name="Lawal H.M."/>
            <person name="Felder M."/>
            <person name="Schilde C."/>
            <person name="Helps N.R."/>
            <person name="Tunggal B."/>
            <person name="Rivero F."/>
            <person name="John U."/>
            <person name="Schleicher M."/>
            <person name="Eichinger L."/>
            <person name="Platzer M."/>
            <person name="Noegel A.A."/>
            <person name="Schaap P."/>
            <person name="Gloeckner G."/>
        </authorList>
    </citation>
    <scope>NUCLEOTIDE SEQUENCE [LARGE SCALE GENOMIC DNA]</scope>
    <source>
        <strain evidence="2">ATCC 26659 / Pp 5 / PN500</strain>
    </source>
</reference>
<protein>
    <submittedName>
        <fullName evidence="1">Uncharacterized protein</fullName>
    </submittedName>
</protein>
<gene>
    <name evidence="1" type="ORF">PPL_08423</name>
</gene>
<name>D3BI55_HETP5</name>
<proteinExistence type="predicted"/>
<dbReference type="EMBL" id="ADBJ01000037">
    <property type="protein sequence ID" value="EFA78955.1"/>
    <property type="molecule type" value="Genomic_DNA"/>
</dbReference>
<dbReference type="GeneID" id="31363903"/>
<organism evidence="1 2">
    <name type="scientific">Heterostelium pallidum (strain ATCC 26659 / Pp 5 / PN500)</name>
    <name type="common">Cellular slime mold</name>
    <name type="synonym">Polysphondylium pallidum</name>
    <dbReference type="NCBI Taxonomy" id="670386"/>
    <lineage>
        <taxon>Eukaryota</taxon>
        <taxon>Amoebozoa</taxon>
        <taxon>Evosea</taxon>
        <taxon>Eumycetozoa</taxon>
        <taxon>Dictyostelia</taxon>
        <taxon>Acytosteliales</taxon>
        <taxon>Acytosteliaceae</taxon>
        <taxon>Heterostelium</taxon>
    </lineage>
</organism>
<dbReference type="InParanoid" id="D3BI55"/>
<dbReference type="AlphaFoldDB" id="D3BI55"/>